<feature type="domain" description="Carrier" evidence="5">
    <location>
        <begin position="1341"/>
        <end position="1418"/>
    </location>
</feature>
<dbReference type="KEGG" id="mbd:MEBOL_005920"/>
<keyword evidence="3" id="KW-0597">Phosphoprotein</keyword>
<dbReference type="Pfam" id="PF00550">
    <property type="entry name" value="PP-binding"/>
    <property type="match status" value="3"/>
</dbReference>
<dbReference type="GO" id="GO:0005886">
    <property type="term" value="C:plasma membrane"/>
    <property type="evidence" value="ECO:0007669"/>
    <property type="project" value="TreeGrafter"/>
</dbReference>
<dbReference type="SUPFAM" id="SSF51735">
    <property type="entry name" value="NAD(P)-binding Rossmann-fold domains"/>
    <property type="match status" value="2"/>
</dbReference>
<dbReference type="Gene3D" id="3.40.50.12780">
    <property type="entry name" value="N-terminal domain of ligase-like"/>
    <property type="match status" value="1"/>
</dbReference>
<dbReference type="InterPro" id="IPR020806">
    <property type="entry name" value="PKS_PP-bd"/>
</dbReference>
<dbReference type="SMART" id="SM00823">
    <property type="entry name" value="PKS_PP"/>
    <property type="match status" value="3"/>
</dbReference>
<dbReference type="InterPro" id="IPR045851">
    <property type="entry name" value="AMP-bd_C_sf"/>
</dbReference>
<dbReference type="GO" id="GO:0006633">
    <property type="term" value="P:fatty acid biosynthetic process"/>
    <property type="evidence" value="ECO:0007669"/>
    <property type="project" value="TreeGrafter"/>
</dbReference>
<gene>
    <name evidence="6" type="ORF">MEBOL_005920</name>
</gene>
<keyword evidence="7" id="KW-1185">Reference proteome</keyword>
<dbReference type="PROSITE" id="PS50075">
    <property type="entry name" value="CARRIER"/>
    <property type="match status" value="3"/>
</dbReference>
<comment type="similarity">
    <text evidence="1">Belongs to the ATP-dependent AMP-binding enzyme family.</text>
</comment>
<dbReference type="SUPFAM" id="SSF56801">
    <property type="entry name" value="Acetyl-CoA synthetase-like"/>
    <property type="match status" value="2"/>
</dbReference>
<keyword evidence="2" id="KW-0596">Phosphopantetheine</keyword>
<dbReference type="SMART" id="SM00822">
    <property type="entry name" value="PKS_KR"/>
    <property type="match status" value="1"/>
</dbReference>
<evidence type="ECO:0000313" key="7">
    <source>
        <dbReference type="Proteomes" id="UP000217289"/>
    </source>
</evidence>
<dbReference type="Gene3D" id="1.10.1200.10">
    <property type="entry name" value="ACP-like"/>
    <property type="match status" value="3"/>
</dbReference>
<accession>A0A250IMJ5</accession>
<dbReference type="InterPro" id="IPR009081">
    <property type="entry name" value="PP-bd_ACP"/>
</dbReference>
<feature type="domain" description="Carrier" evidence="5">
    <location>
        <begin position="1439"/>
        <end position="1516"/>
    </location>
</feature>
<feature type="domain" description="Carrier" evidence="5">
    <location>
        <begin position="1243"/>
        <end position="1320"/>
    </location>
</feature>
<dbReference type="PANTHER" id="PTHR22754">
    <property type="entry name" value="DISCO-INTERACTING PROTEIN 2 DIP2 -RELATED"/>
    <property type="match status" value="1"/>
</dbReference>
<dbReference type="GO" id="GO:0070566">
    <property type="term" value="F:adenylyltransferase activity"/>
    <property type="evidence" value="ECO:0007669"/>
    <property type="project" value="TreeGrafter"/>
</dbReference>
<dbReference type="Gene3D" id="3.40.50.720">
    <property type="entry name" value="NAD(P)-binding Rossmann-like Domain"/>
    <property type="match status" value="1"/>
</dbReference>
<dbReference type="InterPro" id="IPR042099">
    <property type="entry name" value="ANL_N_sf"/>
</dbReference>
<dbReference type="InterPro" id="IPR013968">
    <property type="entry name" value="PKS_KR"/>
</dbReference>
<dbReference type="Pfam" id="PF08659">
    <property type="entry name" value="KR"/>
    <property type="match status" value="1"/>
</dbReference>
<dbReference type="InterPro" id="IPR000873">
    <property type="entry name" value="AMP-dep_synth/lig_dom"/>
</dbReference>
<evidence type="ECO:0000313" key="6">
    <source>
        <dbReference type="EMBL" id="ATB32442.1"/>
    </source>
</evidence>
<evidence type="ECO:0000259" key="5">
    <source>
        <dbReference type="PROSITE" id="PS50075"/>
    </source>
</evidence>
<evidence type="ECO:0000256" key="4">
    <source>
        <dbReference type="SAM" id="MobiDB-lite"/>
    </source>
</evidence>
<dbReference type="InterPro" id="IPR057326">
    <property type="entry name" value="KR_dom"/>
</dbReference>
<evidence type="ECO:0000256" key="1">
    <source>
        <dbReference type="ARBA" id="ARBA00006432"/>
    </source>
</evidence>
<dbReference type="Proteomes" id="UP000217289">
    <property type="component" value="Chromosome"/>
</dbReference>
<dbReference type="SUPFAM" id="SSF47336">
    <property type="entry name" value="ACP-like"/>
    <property type="match status" value="3"/>
</dbReference>
<protein>
    <recommendedName>
        <fullName evidence="5">Carrier domain-containing protein</fullName>
    </recommendedName>
</protein>
<evidence type="ECO:0000256" key="2">
    <source>
        <dbReference type="ARBA" id="ARBA00022450"/>
    </source>
</evidence>
<feature type="region of interest" description="Disordered" evidence="4">
    <location>
        <begin position="131"/>
        <end position="162"/>
    </location>
</feature>
<evidence type="ECO:0000256" key="3">
    <source>
        <dbReference type="ARBA" id="ARBA00022553"/>
    </source>
</evidence>
<reference evidence="6 7" key="1">
    <citation type="submission" date="2017-06" db="EMBL/GenBank/DDBJ databases">
        <authorList>
            <person name="Kim H.J."/>
            <person name="Triplett B.A."/>
        </authorList>
    </citation>
    <scope>NUCLEOTIDE SEQUENCE [LARGE SCALE GENOMIC DNA]</scope>
    <source>
        <strain evidence="6 7">DSM 14713</strain>
    </source>
</reference>
<sequence>MNQPVVANKHSMGGEELAARLSAALLAAPQVRDCAVLSRQGSDGGQRLVAYVAASEPVTLEGARALAAEQGVPPQELAAVVALTSLPRDGGGQLDRAQLQLLPVLDENALASLGERLRALDPAASLAVESAPLESPTTLADSPKHASPRPAYLQGPELPASPDTPANLAEVLERAARISPEYGVRFLTAAGERFSSYPELLAEARRIAGGLVSANLAPGSELIMQLADPGDFVPAFWGAVLAGLVPVPLAVPVLLAAGEPASEKVRSTMARLPSAALITRADRAEQSAELLRAGGLTGRSVVSLENLRGAAPLAAPVARSSDAPALLLLTSGSTAEPKIVPQTHRRLISRSRATILTNGFRREEVSLNWLPLDHVGGLVMFHLRDVVCGCSQIQAETNLVLKYPLTWIDWCSQYRVTVTWAPNFGYSLVNTRAKEVRAKRWDLSPLWFILNGGEAIVAEQALQFMELLAPHGLRADAMRPAWGMSETCSGVTFERDFRRASAKTASVSVGQPIHGITIRIADDDGRVMNEGERGRLQIRGVSIFDGYLNNPEANRESFPVEGWFDTGDLGVVIDQGLHIVGRRKDVLIVNGLNIAPTEIERMVETIPGVVPAHTAAMAVREAGDVTDQLALFLHTEKTGEAREALLADLRIQLTRTFGISPSVMVVVAPEEMPRTSIGKIQKEVLKARLEKGLLAPAWRRPRKNAAAANNPIAVSRNDGLRGSVYRRRWVPHGLTPVRPLPDTVVLFAPAGEPGKQLIAALATGKRRVLVVEPGAGFALNGDDRITLAPGSTEDAARLVEHLAHTAATAPLIYAWPLADKPGAEAPFDATDALLALLPPLARRFGKNHPRFLAVTQGAVRVGTGELLADPKAAMIGALMRVLREETRAQARGVDIDSLEAFAEVVTGELSDPGSEVESAYRRGRRLVSRLAPASLQGQSSVLRRDGRYVVIGGLGGIGRALVRYLVTAFGARVAILGRRAESALDAASAAALAGLRQLGEVGYVAGDVTDSQGLRGALVRAGESLGGKPDGIIHLAGSFIEQPLAQLDRNKALGGLVAKVAGSHTVVETAQALGISWVALFSSVNGYFGGPGLATYAAANRFQEALAGSWNGKGTRVCTLAWSMWDETGLSRGYALKELTRERGFMVFNPDAALELLDSALAQAEDTLFIGLDATRPRMRVELDMSPEPLTSLTAHTSAEPHAIQTLGDAFGIKLTVRQRAHTTAATTAKAAEPAPPAARAALDQTAIADQLAALWCDVLKLDEDELAHDANVFDLGAHSLLLPNMQGRILDAFGIEPTMVDLFQYPTVTKLTAFLASQLPVAATTAKAAEPAPPAARAALDQTAIADQLAALWCDVLKLDEDELAHDANVFDLGAHSLLLPNMQGRILDAFGIEPTMVDLFQYPTVTKLTAFLASQLPVAATTAKAAEPAPPAARAALDQTAIADQLAALWCDVLKLDEDELAHDANVFDLGAHSLLLPNMQGRILDAFGIEPTMVDLFQYPTVTKLTAHLASRLTATES</sequence>
<dbReference type="OrthoDB" id="5480912at2"/>
<name>A0A250IMJ5_9BACT</name>
<dbReference type="InterPro" id="IPR036736">
    <property type="entry name" value="ACP-like_sf"/>
</dbReference>
<dbReference type="EMBL" id="CP022163">
    <property type="protein sequence ID" value="ATB32442.1"/>
    <property type="molecule type" value="Genomic_DNA"/>
</dbReference>
<proteinExistence type="inferred from homology"/>
<dbReference type="GO" id="GO:0031177">
    <property type="term" value="F:phosphopantetheine binding"/>
    <property type="evidence" value="ECO:0007669"/>
    <property type="project" value="InterPro"/>
</dbReference>
<dbReference type="Gene3D" id="3.30.300.30">
    <property type="match status" value="2"/>
</dbReference>
<dbReference type="PANTHER" id="PTHR22754:SF32">
    <property type="entry name" value="DISCO-INTERACTING PROTEIN 2"/>
    <property type="match status" value="1"/>
</dbReference>
<dbReference type="InterPro" id="IPR036291">
    <property type="entry name" value="NAD(P)-bd_dom_sf"/>
</dbReference>
<dbReference type="Pfam" id="PF00501">
    <property type="entry name" value="AMP-binding"/>
    <property type="match status" value="1"/>
</dbReference>
<organism evidence="6 7">
    <name type="scientific">Melittangium boletus DSM 14713</name>
    <dbReference type="NCBI Taxonomy" id="1294270"/>
    <lineage>
        <taxon>Bacteria</taxon>
        <taxon>Pseudomonadati</taxon>
        <taxon>Myxococcota</taxon>
        <taxon>Myxococcia</taxon>
        <taxon>Myxococcales</taxon>
        <taxon>Cystobacterineae</taxon>
        <taxon>Archangiaceae</taxon>
        <taxon>Melittangium</taxon>
    </lineage>
</organism>